<feature type="compositionally biased region" description="Basic and acidic residues" evidence="6">
    <location>
        <begin position="205"/>
        <end position="216"/>
    </location>
</feature>
<dbReference type="GO" id="GO:0005634">
    <property type="term" value="C:nucleus"/>
    <property type="evidence" value="ECO:0007669"/>
    <property type="project" value="UniProtKB-SubCell"/>
</dbReference>
<comment type="caution">
    <text evidence="8">The sequence shown here is derived from an EMBL/GenBank/DDBJ whole genome shotgun (WGS) entry which is preliminary data.</text>
</comment>
<dbReference type="InterPro" id="IPR005333">
    <property type="entry name" value="Transcription_factor_TCP"/>
</dbReference>
<evidence type="ECO:0000313" key="8">
    <source>
        <dbReference type="EMBL" id="CAK7344475.1"/>
    </source>
</evidence>
<protein>
    <recommendedName>
        <fullName evidence="7">TCP domain-containing protein</fullName>
    </recommendedName>
</protein>
<evidence type="ECO:0000256" key="5">
    <source>
        <dbReference type="ARBA" id="ARBA00023242"/>
    </source>
</evidence>
<keyword evidence="4" id="KW-0804">Transcription</keyword>
<name>A0AAV1S5F1_9ROSI</name>
<dbReference type="Proteomes" id="UP001314170">
    <property type="component" value="Unassembled WGS sequence"/>
</dbReference>
<evidence type="ECO:0000259" key="7">
    <source>
        <dbReference type="PROSITE" id="PS51369"/>
    </source>
</evidence>
<comment type="subcellular location">
    <subcellularLocation>
        <location evidence="1">Nucleus</location>
    </subcellularLocation>
</comment>
<dbReference type="GO" id="GO:0043565">
    <property type="term" value="F:sequence-specific DNA binding"/>
    <property type="evidence" value="ECO:0007669"/>
    <property type="project" value="TreeGrafter"/>
</dbReference>
<evidence type="ECO:0000256" key="2">
    <source>
        <dbReference type="ARBA" id="ARBA00023015"/>
    </source>
</evidence>
<organism evidence="8 9">
    <name type="scientific">Dovyalis caffra</name>
    <dbReference type="NCBI Taxonomy" id="77055"/>
    <lineage>
        <taxon>Eukaryota</taxon>
        <taxon>Viridiplantae</taxon>
        <taxon>Streptophyta</taxon>
        <taxon>Embryophyta</taxon>
        <taxon>Tracheophyta</taxon>
        <taxon>Spermatophyta</taxon>
        <taxon>Magnoliopsida</taxon>
        <taxon>eudicotyledons</taxon>
        <taxon>Gunneridae</taxon>
        <taxon>Pentapetalae</taxon>
        <taxon>rosids</taxon>
        <taxon>fabids</taxon>
        <taxon>Malpighiales</taxon>
        <taxon>Salicaceae</taxon>
        <taxon>Flacourtieae</taxon>
        <taxon>Dovyalis</taxon>
    </lineage>
</organism>
<gene>
    <name evidence="8" type="ORF">DCAF_LOCUS17810</name>
</gene>
<dbReference type="InterPro" id="IPR017887">
    <property type="entry name" value="TF_TCP_subgr"/>
</dbReference>
<evidence type="ECO:0000313" key="9">
    <source>
        <dbReference type="Proteomes" id="UP001314170"/>
    </source>
</evidence>
<evidence type="ECO:0000256" key="4">
    <source>
        <dbReference type="ARBA" id="ARBA00023163"/>
    </source>
</evidence>
<feature type="region of interest" description="Disordered" evidence="6">
    <location>
        <begin position="205"/>
        <end position="231"/>
    </location>
</feature>
<keyword evidence="9" id="KW-1185">Reference proteome</keyword>
<dbReference type="PANTHER" id="PTHR31072:SF224">
    <property type="entry name" value="TRANSCRIPTION FACTOR TCP1"/>
    <property type="match status" value="1"/>
</dbReference>
<feature type="compositionally biased region" description="Basic residues" evidence="6">
    <location>
        <begin position="217"/>
        <end position="231"/>
    </location>
</feature>
<keyword evidence="3" id="KW-0238">DNA-binding</keyword>
<evidence type="ECO:0000256" key="6">
    <source>
        <dbReference type="SAM" id="MobiDB-lite"/>
    </source>
</evidence>
<keyword evidence="2" id="KW-0805">Transcription regulation</keyword>
<dbReference type="GO" id="GO:0003700">
    <property type="term" value="F:DNA-binding transcription factor activity"/>
    <property type="evidence" value="ECO:0007669"/>
    <property type="project" value="InterPro"/>
</dbReference>
<sequence>MHTSTSRAINPFPNLSSSPYNPSPYITDHETSVIFFYHHHSPLTIPLIPTIPIPVTETELNMAASSNAMISKQDVHALNGEQHNPSHILAGKGSVKKDRHSKIYTSQGLRDRRVRLSIEIAHKFFDVQDMLRFEKTSKILDWLLTKSKKAIKELLQNCEIVSETGGLEENVISKIESLTGLSDEKIRMKSCKTEQSIFLLKSQEKKARERARERTRVKISTRRLHGSKKMS</sequence>
<dbReference type="Pfam" id="PF03634">
    <property type="entry name" value="TCP"/>
    <property type="match status" value="1"/>
</dbReference>
<reference evidence="8 9" key="1">
    <citation type="submission" date="2024-01" db="EMBL/GenBank/DDBJ databases">
        <authorList>
            <person name="Waweru B."/>
        </authorList>
    </citation>
    <scope>NUCLEOTIDE SEQUENCE [LARGE SCALE GENOMIC DNA]</scope>
</reference>
<dbReference type="AlphaFoldDB" id="A0AAV1S5F1"/>
<accession>A0AAV1S5F1</accession>
<dbReference type="PANTHER" id="PTHR31072">
    <property type="entry name" value="TRANSCRIPTION FACTOR TCP4-RELATED"/>
    <property type="match status" value="1"/>
</dbReference>
<dbReference type="PROSITE" id="PS51369">
    <property type="entry name" value="TCP"/>
    <property type="match status" value="1"/>
</dbReference>
<dbReference type="EMBL" id="CAWUPB010001161">
    <property type="protein sequence ID" value="CAK7344475.1"/>
    <property type="molecule type" value="Genomic_DNA"/>
</dbReference>
<evidence type="ECO:0000256" key="1">
    <source>
        <dbReference type="ARBA" id="ARBA00004123"/>
    </source>
</evidence>
<dbReference type="GO" id="GO:2000032">
    <property type="term" value="P:regulation of secondary shoot formation"/>
    <property type="evidence" value="ECO:0007669"/>
    <property type="project" value="TreeGrafter"/>
</dbReference>
<proteinExistence type="predicted"/>
<keyword evidence="5" id="KW-0539">Nucleus</keyword>
<evidence type="ECO:0000256" key="3">
    <source>
        <dbReference type="ARBA" id="ARBA00023125"/>
    </source>
</evidence>
<feature type="domain" description="TCP" evidence="7">
    <location>
        <begin position="96"/>
        <end position="154"/>
    </location>
</feature>